<feature type="compositionally biased region" description="Low complexity" evidence="1">
    <location>
        <begin position="156"/>
        <end position="169"/>
    </location>
</feature>
<dbReference type="Pfam" id="PF09729">
    <property type="entry name" value="Gti1_Pac2"/>
    <property type="match status" value="1"/>
</dbReference>
<feature type="compositionally biased region" description="Gly residues" evidence="1">
    <location>
        <begin position="173"/>
        <end position="186"/>
    </location>
</feature>
<dbReference type="EMBL" id="KV442077">
    <property type="protein sequence ID" value="OAQ25552.1"/>
    <property type="molecule type" value="Genomic_DNA"/>
</dbReference>
<protein>
    <submittedName>
        <fullName evidence="2">Uncharacterized protein</fullName>
    </submittedName>
</protein>
<dbReference type="OrthoDB" id="5572844at2759"/>
<keyword evidence="3" id="KW-1185">Reference proteome</keyword>
<evidence type="ECO:0000313" key="2">
    <source>
        <dbReference type="EMBL" id="OAQ25552.1"/>
    </source>
</evidence>
<organism evidence="2 3">
    <name type="scientific">Linnemannia elongata AG-77</name>
    <dbReference type="NCBI Taxonomy" id="1314771"/>
    <lineage>
        <taxon>Eukaryota</taxon>
        <taxon>Fungi</taxon>
        <taxon>Fungi incertae sedis</taxon>
        <taxon>Mucoromycota</taxon>
        <taxon>Mortierellomycotina</taxon>
        <taxon>Mortierellomycetes</taxon>
        <taxon>Mortierellales</taxon>
        <taxon>Mortierellaceae</taxon>
        <taxon>Linnemannia</taxon>
    </lineage>
</organism>
<gene>
    <name evidence="2" type="ORF">K457DRAFT_80523</name>
</gene>
<dbReference type="PANTHER" id="PTHR28027:SF2">
    <property type="entry name" value="TRANSCRIPTIONAL REGULATOR MIT1"/>
    <property type="match status" value="1"/>
</dbReference>
<dbReference type="Proteomes" id="UP000078512">
    <property type="component" value="Unassembled WGS sequence"/>
</dbReference>
<evidence type="ECO:0000256" key="1">
    <source>
        <dbReference type="SAM" id="MobiDB-lite"/>
    </source>
</evidence>
<dbReference type="InterPro" id="IPR018608">
    <property type="entry name" value="Gti1/Pac2"/>
</dbReference>
<sequence>YLGRVDETVDALIILEACRQAATTPPSAATPTNPSLIIPGSVFVFDEEESGICRWTDGKIWSPSRICDNFLVYRELYRKLPNQKCYTASDKAKMKDGSGLKDQALKEKVDKENLVVMGCMKGTFVLKKGGLVKKTICVKGINLVPPEELKRRLEGPALGLSSSSSSSGRRGSHAGGRGRGGGGGNGRNLLPGFSTRGTQHLVCYEMPGGTLPLFLIVQ</sequence>
<reference evidence="2 3" key="1">
    <citation type="submission" date="2016-05" db="EMBL/GenBank/DDBJ databases">
        <title>Genome sequencing reveals origins of a unique bacterial endosymbiosis in the earliest lineages of terrestrial Fungi.</title>
        <authorList>
            <consortium name="DOE Joint Genome Institute"/>
            <person name="Uehling J."/>
            <person name="Gryganskyi A."/>
            <person name="Hameed K."/>
            <person name="Tschaplinski T."/>
            <person name="Misztal P."/>
            <person name="Wu S."/>
            <person name="Desiro A."/>
            <person name="Vande Pol N."/>
            <person name="Du Z.-Y."/>
            <person name="Zienkiewicz A."/>
            <person name="Zienkiewicz K."/>
            <person name="Morin E."/>
            <person name="Tisserant E."/>
            <person name="Splivallo R."/>
            <person name="Hainaut M."/>
            <person name="Henrissat B."/>
            <person name="Ohm R."/>
            <person name="Kuo A."/>
            <person name="Yan J."/>
            <person name="Lipzen A."/>
            <person name="Nolan M."/>
            <person name="Labutti K."/>
            <person name="Barry K."/>
            <person name="Goldstein A."/>
            <person name="Labbe J."/>
            <person name="Schadt C."/>
            <person name="Tuskan G."/>
            <person name="Grigoriev I."/>
            <person name="Martin F."/>
            <person name="Vilgalys R."/>
            <person name="Bonito G."/>
        </authorList>
    </citation>
    <scope>NUCLEOTIDE SEQUENCE [LARGE SCALE GENOMIC DNA]</scope>
    <source>
        <strain evidence="2 3">AG-77</strain>
    </source>
</reference>
<dbReference type="GO" id="GO:0003677">
    <property type="term" value="F:DNA binding"/>
    <property type="evidence" value="ECO:0007669"/>
    <property type="project" value="TreeGrafter"/>
</dbReference>
<evidence type="ECO:0000313" key="3">
    <source>
        <dbReference type="Proteomes" id="UP000078512"/>
    </source>
</evidence>
<accession>A0A197JK11</accession>
<feature type="non-terminal residue" evidence="2">
    <location>
        <position position="1"/>
    </location>
</feature>
<dbReference type="PANTHER" id="PTHR28027">
    <property type="entry name" value="TRANSCRIPTIONAL REGULATOR MIT1"/>
    <property type="match status" value="1"/>
</dbReference>
<name>A0A197JK11_9FUNG</name>
<dbReference type="AlphaFoldDB" id="A0A197JK11"/>
<feature type="region of interest" description="Disordered" evidence="1">
    <location>
        <begin position="156"/>
        <end position="191"/>
    </location>
</feature>
<proteinExistence type="predicted"/>